<dbReference type="AlphaFoldDB" id="Q9XA80"/>
<reference evidence="3 4" key="2">
    <citation type="journal article" date="2002" name="Nature">
        <title>Complete genome sequence of the model actinomycete Streptomyces coelicolor A3(2).</title>
        <authorList>
            <person name="Bentley S.D."/>
            <person name="Chater K.F."/>
            <person name="Cerdeno-Tarraga A.M."/>
            <person name="Challis G.L."/>
            <person name="Thomson N.R."/>
            <person name="James K.D."/>
            <person name="Harris D.E."/>
            <person name="Quail M.A."/>
            <person name="Kieser H."/>
            <person name="Harper D."/>
            <person name="Bateman A."/>
            <person name="Brown S."/>
            <person name="Chandra G."/>
            <person name="Chen C.W."/>
            <person name="Collins M."/>
            <person name="Cronin A."/>
            <person name="Fraser A."/>
            <person name="Goble A."/>
            <person name="Hidalgo J."/>
            <person name="Hornsby T."/>
            <person name="Howarth S."/>
            <person name="Huang C.H."/>
            <person name="Kieser T."/>
            <person name="Larke L."/>
            <person name="Murphy L."/>
            <person name="Oliver K."/>
            <person name="O'Neil S."/>
            <person name="Rabbinowitsch E."/>
            <person name="Rajandream M.A."/>
            <person name="Rutherford K."/>
            <person name="Rutter S."/>
            <person name="Seeger K."/>
            <person name="Saunders D."/>
            <person name="Sharp S."/>
            <person name="Squares R."/>
            <person name="Squares S."/>
            <person name="Taylor K."/>
            <person name="Warren T."/>
            <person name="Wietzorrek A."/>
            <person name="Woodward J."/>
            <person name="Barrell B.G."/>
            <person name="Parkhill J."/>
            <person name="Hopwood D.A."/>
        </authorList>
    </citation>
    <scope>NUCLEOTIDE SEQUENCE [LARGE SCALE GENOMIC DNA]</scope>
    <source>
        <strain evidence="4">ATCC BAA-471 / A3(2) / M145</strain>
    </source>
</reference>
<dbReference type="eggNOG" id="ENOG50336GE">
    <property type="taxonomic scope" value="Bacteria"/>
</dbReference>
<dbReference type="Pfam" id="PF11160">
    <property type="entry name" value="Hva1_TUDOR"/>
    <property type="match status" value="1"/>
</dbReference>
<dbReference type="InParanoid" id="Q9XA80"/>
<evidence type="ECO:0000313" key="4">
    <source>
        <dbReference type="Proteomes" id="UP000001973"/>
    </source>
</evidence>
<feature type="compositionally biased region" description="Basic and acidic residues" evidence="1">
    <location>
        <begin position="37"/>
        <end position="53"/>
    </location>
</feature>
<name>Q9XA80_STRCO</name>
<evidence type="ECO:0000313" key="3">
    <source>
        <dbReference type="EMBL" id="CAB48922.1"/>
    </source>
</evidence>
<dbReference type="OrthoDB" id="71751at2"/>
<feature type="domain" description="Hypervirulence associated protein TUDOR" evidence="2">
    <location>
        <begin position="27"/>
        <end position="85"/>
    </location>
</feature>
<organism evidence="3 4">
    <name type="scientific">Streptomyces coelicolor (strain ATCC BAA-471 / A3(2) / M145)</name>
    <dbReference type="NCBI Taxonomy" id="100226"/>
    <lineage>
        <taxon>Bacteria</taxon>
        <taxon>Bacillati</taxon>
        <taxon>Actinomycetota</taxon>
        <taxon>Actinomycetes</taxon>
        <taxon>Kitasatosporales</taxon>
        <taxon>Streptomycetaceae</taxon>
        <taxon>Streptomyces</taxon>
        <taxon>Streptomyces albidoflavus group</taxon>
    </lineage>
</organism>
<dbReference type="PATRIC" id="fig|100226.15.peg.837"/>
<feature type="region of interest" description="Disordered" evidence="1">
    <location>
        <begin position="1"/>
        <end position="88"/>
    </location>
</feature>
<dbReference type="Proteomes" id="UP000001973">
    <property type="component" value="Chromosome"/>
</dbReference>
<feature type="compositionally biased region" description="Basic and acidic residues" evidence="1">
    <location>
        <begin position="16"/>
        <end position="29"/>
    </location>
</feature>
<dbReference type="PIR" id="T36458">
    <property type="entry name" value="T36458"/>
</dbReference>
<dbReference type="InterPro" id="IPR021331">
    <property type="entry name" value="Hva1_TUDOR"/>
</dbReference>
<gene>
    <name evidence="3" type="ordered locus">SCO0845</name>
    <name evidence="3" type="ORF">SCF43A.35c</name>
</gene>
<dbReference type="STRING" id="100226.gene:17758428"/>
<proteinExistence type="predicted"/>
<dbReference type="PaxDb" id="100226-SCO0845"/>
<sequence>MPKAGARRRRSTTMAKNRDDRERLKKGDKVTWSSHGSRTEGEVEKKITKRTEAAGRTVDASADDPQYQVRSDRSGRSAVHKPSALKKK</sequence>
<dbReference type="EMBL" id="AL939106">
    <property type="protein sequence ID" value="CAB48922.1"/>
    <property type="molecule type" value="Genomic_DNA"/>
</dbReference>
<dbReference type="HOGENOM" id="CLU_180079_1_1_11"/>
<evidence type="ECO:0000256" key="1">
    <source>
        <dbReference type="SAM" id="MobiDB-lite"/>
    </source>
</evidence>
<dbReference type="EMBL" id="AL645882">
    <property type="protein sequence ID" value="CAB48922.1"/>
    <property type="molecule type" value="Genomic_DNA"/>
</dbReference>
<feature type="compositionally biased region" description="Basic residues" evidence="1">
    <location>
        <begin position="1"/>
        <end position="11"/>
    </location>
</feature>
<dbReference type="Gene3D" id="2.30.30.1060">
    <property type="match status" value="1"/>
</dbReference>
<keyword evidence="4" id="KW-1185">Reference proteome</keyword>
<protein>
    <recommendedName>
        <fullName evidence="2">Hypervirulence associated protein TUDOR domain-containing protein</fullName>
    </recommendedName>
</protein>
<reference evidence="3 4" key="1">
    <citation type="journal article" date="1996" name="Mol. Microbiol.">
        <title>A set of ordered cosmids and a detailed genetic and physical map for the 8 Mb Streptomyces coelicolor A3(2) chromosome.</title>
        <authorList>
            <person name="Redenbach M."/>
            <person name="Kieser H.M."/>
            <person name="Denapaite D."/>
            <person name="Eichner A."/>
            <person name="Cullum J."/>
            <person name="Kinashi H."/>
            <person name="Hopwood D.A."/>
        </authorList>
    </citation>
    <scope>NUCLEOTIDE SEQUENCE [LARGE SCALE GENOMIC DNA]</scope>
    <source>
        <strain evidence="4">ATCC BAA-471 / A3(2) / M145</strain>
    </source>
</reference>
<dbReference type="KEGG" id="sco:SCO0845"/>
<evidence type="ECO:0000259" key="2">
    <source>
        <dbReference type="Pfam" id="PF11160"/>
    </source>
</evidence>
<dbReference type="PhylomeDB" id="Q9XA80"/>
<accession>Q9XA80</accession>